<dbReference type="EMBL" id="JBHRTL010000006">
    <property type="protein sequence ID" value="MFC3154990.1"/>
    <property type="molecule type" value="Genomic_DNA"/>
</dbReference>
<proteinExistence type="predicted"/>
<protein>
    <submittedName>
        <fullName evidence="2">Uncharacterized protein</fullName>
    </submittedName>
</protein>
<keyword evidence="1" id="KW-0812">Transmembrane</keyword>
<reference evidence="3" key="1">
    <citation type="journal article" date="2019" name="Int. J. Syst. Evol. Microbiol.">
        <title>The Global Catalogue of Microorganisms (GCM) 10K type strain sequencing project: providing services to taxonomists for standard genome sequencing and annotation.</title>
        <authorList>
            <consortium name="The Broad Institute Genomics Platform"/>
            <consortium name="The Broad Institute Genome Sequencing Center for Infectious Disease"/>
            <person name="Wu L."/>
            <person name="Ma J."/>
        </authorList>
    </citation>
    <scope>NUCLEOTIDE SEQUENCE [LARGE SCALE GENOMIC DNA]</scope>
    <source>
        <strain evidence="3">KCTC 52141</strain>
    </source>
</reference>
<gene>
    <name evidence="2" type="ORF">ACFOEB_07230</name>
</gene>
<dbReference type="RefSeq" id="WP_382415495.1">
    <property type="nucleotide sequence ID" value="NZ_AP031500.1"/>
</dbReference>
<keyword evidence="1" id="KW-0472">Membrane</keyword>
<feature type="transmembrane region" description="Helical" evidence="1">
    <location>
        <begin position="15"/>
        <end position="40"/>
    </location>
</feature>
<organism evidence="2 3">
    <name type="scientific">Gilvimarinus japonicus</name>
    <dbReference type="NCBI Taxonomy" id="1796469"/>
    <lineage>
        <taxon>Bacteria</taxon>
        <taxon>Pseudomonadati</taxon>
        <taxon>Pseudomonadota</taxon>
        <taxon>Gammaproteobacteria</taxon>
        <taxon>Cellvibrionales</taxon>
        <taxon>Cellvibrionaceae</taxon>
        <taxon>Gilvimarinus</taxon>
    </lineage>
</organism>
<dbReference type="Proteomes" id="UP001595548">
    <property type="component" value="Unassembled WGS sequence"/>
</dbReference>
<name>A0ABV7HR34_9GAMM</name>
<accession>A0ABV7HR34</accession>
<sequence>MALAVYGWGVSWGQLLGYMAVVAVLLLCLLGLAALTGWVLHKLNRRDD</sequence>
<keyword evidence="3" id="KW-1185">Reference proteome</keyword>
<evidence type="ECO:0000256" key="1">
    <source>
        <dbReference type="SAM" id="Phobius"/>
    </source>
</evidence>
<evidence type="ECO:0000313" key="3">
    <source>
        <dbReference type="Proteomes" id="UP001595548"/>
    </source>
</evidence>
<evidence type="ECO:0000313" key="2">
    <source>
        <dbReference type="EMBL" id="MFC3154990.1"/>
    </source>
</evidence>
<comment type="caution">
    <text evidence="2">The sequence shown here is derived from an EMBL/GenBank/DDBJ whole genome shotgun (WGS) entry which is preliminary data.</text>
</comment>
<keyword evidence="1" id="KW-1133">Transmembrane helix</keyword>